<comment type="subcellular location">
    <subcellularLocation>
        <location evidence="1">Membrane</location>
        <topology evidence="1">Multi-pass membrane protein</topology>
    </subcellularLocation>
</comment>
<sequence>MIKCRSKLPHLQLKESYSSNSRYSRKMSRENVTDEREPPDIERNEPAKFPDGGLRAWLVVVGAFFGLFTSFGWTNCVGIFQAYYQTHQLRTMSASTVSWIPGISMFMMFITGPFVGRLFDAYGPRWLLLIGSLLHVFGLLMASFASRYYQFILSQSICSPLGASMVLYSSFNCVATWFREKRALAMGITASGSSLGGVVMPILVDHIIDRNGFGWAMRICALFMLALLVVTNLTVRSRLRPHPTTLTLTSYLKNFTDIPFVLVTLASFFYSMGMFIPITYIVTYGQHVGMRTSLAGYLVSIFNAASGIGRVLPGYAADKIGNFNISICAAALSTVFVLGLWLPGHSQATAIVFAATFGFSSGTYTALSPALVAQISDIREIGTRSGALYAFMSISALVGSPIGGSLIAKAHGEYWKLQVFTGMMLAGGTLFYSATRFRLTKGKAWVKV</sequence>
<evidence type="ECO:0000256" key="7">
    <source>
        <dbReference type="SAM" id="MobiDB-lite"/>
    </source>
</evidence>
<dbReference type="InterPro" id="IPR011701">
    <property type="entry name" value="MFS"/>
</dbReference>
<feature type="transmembrane region" description="Helical" evidence="8">
    <location>
        <begin position="215"/>
        <end position="235"/>
    </location>
</feature>
<dbReference type="AlphaFoldDB" id="A0A370BJR2"/>
<feature type="transmembrane region" description="Helical" evidence="8">
    <location>
        <begin position="324"/>
        <end position="342"/>
    </location>
</feature>
<gene>
    <name evidence="10" type="ORF">M747DRAFT_288021</name>
</gene>
<feature type="transmembrane region" description="Helical" evidence="8">
    <location>
        <begin position="56"/>
        <end position="84"/>
    </location>
</feature>
<feature type="transmembrane region" description="Helical" evidence="8">
    <location>
        <begin position="96"/>
        <end position="119"/>
    </location>
</feature>
<dbReference type="SUPFAM" id="SSF103473">
    <property type="entry name" value="MFS general substrate transporter"/>
    <property type="match status" value="1"/>
</dbReference>
<feature type="transmembrane region" description="Helical" evidence="8">
    <location>
        <begin position="256"/>
        <end position="282"/>
    </location>
</feature>
<evidence type="ECO:0000256" key="2">
    <source>
        <dbReference type="ARBA" id="ARBA00006727"/>
    </source>
</evidence>
<feature type="transmembrane region" description="Helical" evidence="8">
    <location>
        <begin position="183"/>
        <end position="203"/>
    </location>
</feature>
<dbReference type="Pfam" id="PF07690">
    <property type="entry name" value="MFS_1"/>
    <property type="match status" value="1"/>
</dbReference>
<evidence type="ECO:0000313" key="11">
    <source>
        <dbReference type="Proteomes" id="UP000253845"/>
    </source>
</evidence>
<feature type="compositionally biased region" description="Basic and acidic residues" evidence="7">
    <location>
        <begin position="27"/>
        <end position="47"/>
    </location>
</feature>
<proteinExistence type="inferred from homology"/>
<dbReference type="PROSITE" id="PS50850">
    <property type="entry name" value="MFS"/>
    <property type="match status" value="1"/>
</dbReference>
<evidence type="ECO:0000256" key="1">
    <source>
        <dbReference type="ARBA" id="ARBA00004141"/>
    </source>
</evidence>
<feature type="transmembrane region" description="Helical" evidence="8">
    <location>
        <begin position="294"/>
        <end position="312"/>
    </location>
</feature>
<evidence type="ECO:0000313" key="10">
    <source>
        <dbReference type="EMBL" id="RDH15796.1"/>
    </source>
</evidence>
<feature type="domain" description="Major facilitator superfamily (MFS) profile" evidence="9">
    <location>
        <begin position="259"/>
        <end position="448"/>
    </location>
</feature>
<feature type="transmembrane region" description="Helical" evidence="8">
    <location>
        <begin position="348"/>
        <end position="367"/>
    </location>
</feature>
<name>A0A370BJR2_ASPNG</name>
<keyword evidence="5 8" id="KW-1133">Transmembrane helix</keyword>
<dbReference type="EMBL" id="KZ851945">
    <property type="protein sequence ID" value="RDH15796.1"/>
    <property type="molecule type" value="Genomic_DNA"/>
</dbReference>
<dbReference type="PANTHER" id="PTHR11360">
    <property type="entry name" value="MONOCARBOXYLATE TRANSPORTER"/>
    <property type="match status" value="1"/>
</dbReference>
<dbReference type="InterPro" id="IPR050327">
    <property type="entry name" value="Proton-linked_MCT"/>
</dbReference>
<organism evidence="10 11">
    <name type="scientific">Aspergillus niger ATCC 13496</name>
    <dbReference type="NCBI Taxonomy" id="1353008"/>
    <lineage>
        <taxon>Eukaryota</taxon>
        <taxon>Fungi</taxon>
        <taxon>Dikarya</taxon>
        <taxon>Ascomycota</taxon>
        <taxon>Pezizomycotina</taxon>
        <taxon>Eurotiomycetes</taxon>
        <taxon>Eurotiomycetidae</taxon>
        <taxon>Eurotiales</taxon>
        <taxon>Aspergillaceae</taxon>
        <taxon>Aspergillus</taxon>
        <taxon>Aspergillus subgen. Circumdati</taxon>
    </lineage>
</organism>
<dbReference type="GO" id="GO:0022857">
    <property type="term" value="F:transmembrane transporter activity"/>
    <property type="evidence" value="ECO:0007669"/>
    <property type="project" value="InterPro"/>
</dbReference>
<dbReference type="VEuPathDB" id="FungiDB:M747DRAFT_288021"/>
<dbReference type="InterPro" id="IPR020846">
    <property type="entry name" value="MFS_dom"/>
</dbReference>
<accession>A0A370BJR2</accession>
<dbReference type="InterPro" id="IPR036259">
    <property type="entry name" value="MFS_trans_sf"/>
</dbReference>
<dbReference type="GO" id="GO:0016020">
    <property type="term" value="C:membrane"/>
    <property type="evidence" value="ECO:0007669"/>
    <property type="project" value="UniProtKB-SubCell"/>
</dbReference>
<feature type="transmembrane region" description="Helical" evidence="8">
    <location>
        <begin position="151"/>
        <end position="171"/>
    </location>
</feature>
<protein>
    <submittedName>
        <fullName evidence="10">MFS general substrate transporter</fullName>
    </submittedName>
</protein>
<keyword evidence="6 8" id="KW-0472">Membrane</keyword>
<feature type="transmembrane region" description="Helical" evidence="8">
    <location>
        <begin position="126"/>
        <end position="145"/>
    </location>
</feature>
<reference evidence="10 11" key="1">
    <citation type="submission" date="2018-07" db="EMBL/GenBank/DDBJ databases">
        <title>Section-level genome sequencing of Aspergillus section Nigri to investigate inter- and intra-species variation.</title>
        <authorList>
            <consortium name="DOE Joint Genome Institute"/>
            <person name="Vesth T.C."/>
            <person name="Nybo J.L."/>
            <person name="Theobald S."/>
            <person name="Frisvad J.C."/>
            <person name="Larsen T.O."/>
            <person name="Nielsen K.F."/>
            <person name="Hoof J.B."/>
            <person name="Brandl J."/>
            <person name="Salamov A."/>
            <person name="Riley R."/>
            <person name="Gladden J.M."/>
            <person name="Phatale P."/>
            <person name="Nielsen M.T."/>
            <person name="Lyhne E.K."/>
            <person name="Kogle M.E."/>
            <person name="Strasser K."/>
            <person name="McDonnell E."/>
            <person name="Barry K."/>
            <person name="Clum A."/>
            <person name="Chen C."/>
            <person name="Nolan M."/>
            <person name="Sandor L."/>
            <person name="Kuo A."/>
            <person name="Lipzen A."/>
            <person name="Hainaut M."/>
            <person name="Drula E."/>
            <person name="Tsang A."/>
            <person name="Magnuson J.K."/>
            <person name="Henrissat B."/>
            <person name="Wiebenga A."/>
            <person name="Simmons B.A."/>
            <person name="Makela M.R."/>
            <person name="De vries R.P."/>
            <person name="Grigoriev I.V."/>
            <person name="Mortensen U.H."/>
            <person name="Baker S.E."/>
            <person name="Andersen M.R."/>
        </authorList>
    </citation>
    <scope>NUCLEOTIDE SEQUENCE [LARGE SCALE GENOMIC DNA]</scope>
    <source>
        <strain evidence="10 11">ATCC 13496</strain>
    </source>
</reference>
<keyword evidence="4 8" id="KW-0812">Transmembrane</keyword>
<dbReference type="Proteomes" id="UP000253845">
    <property type="component" value="Unassembled WGS sequence"/>
</dbReference>
<keyword evidence="3" id="KW-0813">Transport</keyword>
<evidence type="ECO:0000259" key="9">
    <source>
        <dbReference type="PROSITE" id="PS50850"/>
    </source>
</evidence>
<feature type="region of interest" description="Disordered" evidence="7">
    <location>
        <begin position="16"/>
        <end position="47"/>
    </location>
</feature>
<evidence type="ECO:0000256" key="3">
    <source>
        <dbReference type="ARBA" id="ARBA00022448"/>
    </source>
</evidence>
<evidence type="ECO:0000256" key="8">
    <source>
        <dbReference type="SAM" id="Phobius"/>
    </source>
</evidence>
<evidence type="ECO:0000256" key="4">
    <source>
        <dbReference type="ARBA" id="ARBA00022692"/>
    </source>
</evidence>
<evidence type="ECO:0000256" key="6">
    <source>
        <dbReference type="ARBA" id="ARBA00023136"/>
    </source>
</evidence>
<comment type="similarity">
    <text evidence="2">Belongs to the major facilitator superfamily. Monocarboxylate porter (TC 2.A.1.13) family.</text>
</comment>
<dbReference type="Gene3D" id="1.20.1250.20">
    <property type="entry name" value="MFS general substrate transporter like domains"/>
    <property type="match status" value="2"/>
</dbReference>
<dbReference type="CDD" id="cd17352">
    <property type="entry name" value="MFS_MCT_SLC16"/>
    <property type="match status" value="1"/>
</dbReference>
<feature type="transmembrane region" description="Helical" evidence="8">
    <location>
        <begin position="414"/>
        <end position="434"/>
    </location>
</feature>
<dbReference type="PANTHER" id="PTHR11360:SF224">
    <property type="entry name" value="MAJOR FACILITATOR SUPERFAMILY (MFS) PROFILE DOMAIN-CONTAINING PROTEIN-RELATED"/>
    <property type="match status" value="1"/>
</dbReference>
<feature type="transmembrane region" description="Helical" evidence="8">
    <location>
        <begin position="388"/>
        <end position="408"/>
    </location>
</feature>
<evidence type="ECO:0000256" key="5">
    <source>
        <dbReference type="ARBA" id="ARBA00022989"/>
    </source>
</evidence>